<evidence type="ECO:0000313" key="2">
    <source>
        <dbReference type="Proteomes" id="UP000693946"/>
    </source>
</evidence>
<dbReference type="AlphaFoldDB" id="A0AAV6QWL8"/>
<name>A0AAV6QWL8_SOLSE</name>
<comment type="caution">
    <text evidence="1">The sequence shown here is derived from an EMBL/GenBank/DDBJ whole genome shotgun (WGS) entry which is preliminary data.</text>
</comment>
<dbReference type="EMBL" id="JAGKHQ010000015">
    <property type="protein sequence ID" value="KAG7496749.1"/>
    <property type="molecule type" value="Genomic_DNA"/>
</dbReference>
<sequence>MLNSKLRYCSLSGQECDLSSVWLIGSVATQLEMLLTCYVKSKHFEVTWNQIPSEEDEVSSEFTPLRLIKPAELCLNATESGARV</sequence>
<protein>
    <recommendedName>
        <fullName evidence="3">Leptin receptor</fullName>
    </recommendedName>
</protein>
<proteinExistence type="predicted"/>
<organism evidence="1 2">
    <name type="scientific">Solea senegalensis</name>
    <name type="common">Senegalese sole</name>
    <dbReference type="NCBI Taxonomy" id="28829"/>
    <lineage>
        <taxon>Eukaryota</taxon>
        <taxon>Metazoa</taxon>
        <taxon>Chordata</taxon>
        <taxon>Craniata</taxon>
        <taxon>Vertebrata</taxon>
        <taxon>Euteleostomi</taxon>
        <taxon>Actinopterygii</taxon>
        <taxon>Neopterygii</taxon>
        <taxon>Teleostei</taxon>
        <taxon>Neoteleostei</taxon>
        <taxon>Acanthomorphata</taxon>
        <taxon>Carangaria</taxon>
        <taxon>Pleuronectiformes</taxon>
        <taxon>Pleuronectoidei</taxon>
        <taxon>Soleidae</taxon>
        <taxon>Solea</taxon>
    </lineage>
</organism>
<reference evidence="1 2" key="1">
    <citation type="journal article" date="2021" name="Sci. Rep.">
        <title>Chromosome anchoring in Senegalese sole (Solea senegalensis) reveals sex-associated markers and genome rearrangements in flatfish.</title>
        <authorList>
            <person name="Guerrero-Cozar I."/>
            <person name="Gomez-Garrido J."/>
            <person name="Berbel C."/>
            <person name="Martinez-Blanch J.F."/>
            <person name="Alioto T."/>
            <person name="Claros M.G."/>
            <person name="Gagnaire P.A."/>
            <person name="Manchado M."/>
        </authorList>
    </citation>
    <scope>NUCLEOTIDE SEQUENCE [LARGE SCALE GENOMIC DNA]</scope>
    <source>
        <strain evidence="1">Sse05_10M</strain>
    </source>
</reference>
<evidence type="ECO:0000313" key="1">
    <source>
        <dbReference type="EMBL" id="KAG7496749.1"/>
    </source>
</evidence>
<gene>
    <name evidence="1" type="ORF">JOB18_024373</name>
</gene>
<dbReference type="Proteomes" id="UP000693946">
    <property type="component" value="Linkage Group LG3"/>
</dbReference>
<evidence type="ECO:0008006" key="3">
    <source>
        <dbReference type="Google" id="ProtNLM"/>
    </source>
</evidence>
<keyword evidence="2" id="KW-1185">Reference proteome</keyword>
<accession>A0AAV6QWL8</accession>